<dbReference type="Proteomes" id="UP001055439">
    <property type="component" value="Chromosome 4"/>
</dbReference>
<name>A0A9E7FLQ3_9LILI</name>
<sequence>MPHLEKTSKRIWTLPPPPPSSDVSDTCGSWLEHIAWWVLSQETPQRIDGEVFGTLSRCLAYQKLKELWRGQTTRTYESRVTPYGKWYFGFPKETVGIRSKGGPIHFVCTSCHRPPRALSRSR</sequence>
<feature type="region of interest" description="Disordered" evidence="1">
    <location>
        <begin position="1"/>
        <end position="23"/>
    </location>
</feature>
<proteinExistence type="predicted"/>
<reference evidence="2" key="1">
    <citation type="submission" date="2022-05" db="EMBL/GenBank/DDBJ databases">
        <title>The Musa troglodytarum L. genome provides insights into the mechanism of non-climacteric behaviour and enrichment of carotenoids.</title>
        <authorList>
            <person name="Wang J."/>
        </authorList>
    </citation>
    <scope>NUCLEOTIDE SEQUENCE</scope>
    <source>
        <tissue evidence="2">Leaf</tissue>
    </source>
</reference>
<accession>A0A9E7FLQ3</accession>
<keyword evidence="3" id="KW-1185">Reference proteome</keyword>
<evidence type="ECO:0000256" key="1">
    <source>
        <dbReference type="SAM" id="MobiDB-lite"/>
    </source>
</evidence>
<dbReference type="AlphaFoldDB" id="A0A9E7FLQ3"/>
<protein>
    <submittedName>
        <fullName evidence="2">Uncharacterized protein</fullName>
    </submittedName>
</protein>
<gene>
    <name evidence="2" type="ORF">MUK42_17271</name>
</gene>
<dbReference type="EMBL" id="CP097506">
    <property type="protein sequence ID" value="URD98105.1"/>
    <property type="molecule type" value="Genomic_DNA"/>
</dbReference>
<evidence type="ECO:0000313" key="2">
    <source>
        <dbReference type="EMBL" id="URD98105.1"/>
    </source>
</evidence>
<evidence type="ECO:0000313" key="3">
    <source>
        <dbReference type="Proteomes" id="UP001055439"/>
    </source>
</evidence>
<organism evidence="2 3">
    <name type="scientific">Musa troglodytarum</name>
    <name type="common">fe'i banana</name>
    <dbReference type="NCBI Taxonomy" id="320322"/>
    <lineage>
        <taxon>Eukaryota</taxon>
        <taxon>Viridiplantae</taxon>
        <taxon>Streptophyta</taxon>
        <taxon>Embryophyta</taxon>
        <taxon>Tracheophyta</taxon>
        <taxon>Spermatophyta</taxon>
        <taxon>Magnoliopsida</taxon>
        <taxon>Liliopsida</taxon>
        <taxon>Zingiberales</taxon>
        <taxon>Musaceae</taxon>
        <taxon>Musa</taxon>
    </lineage>
</organism>